<dbReference type="Proteomes" id="UP000050378">
    <property type="component" value="Unassembled WGS sequence"/>
</dbReference>
<accession>A0A0P7E9Q2</accession>
<dbReference type="Pfam" id="PF01904">
    <property type="entry name" value="DUF72"/>
    <property type="match status" value="1"/>
</dbReference>
<dbReference type="OrthoDB" id="9780310at2"/>
<dbReference type="STRING" id="570156.AOG27_03305"/>
<dbReference type="RefSeq" id="WP_054551585.1">
    <property type="nucleotide sequence ID" value="NZ_LJTC01000002.1"/>
</dbReference>
<evidence type="ECO:0000313" key="1">
    <source>
        <dbReference type="EMBL" id="KPM84828.1"/>
    </source>
</evidence>
<evidence type="ECO:0008006" key="3">
    <source>
        <dbReference type="Google" id="ProtNLM"/>
    </source>
</evidence>
<sequence length="282" mass="32446">MLYLGCPQWSSTAWKGNLLSSHCKSADMLSEYAQSFNSVEGNTSFYADPSHESLLRWHDAVPEDFKFTFKFHRRFSHELQLTNITSELNAWLNLFEPIFAKTGQIMLQLPRAFEPDALPLLANFIAQLPKQLSYGVEVRHPGFFNKDDAEIRLNQLLIENNIDRISMDTRALFAVPADTDALIDAQKKKPYLPVHAIATGNQPMLRFVIASLEHEYKSYYQPWLKKVKQWLDEGKSPYLFFHTADNRQSPLLARQFCQDLGYNHPVLAPFIGEREASQSSLF</sequence>
<dbReference type="AlphaFoldDB" id="A0A0P7E9Q2"/>
<name>A0A0P7E9Q2_9GAMM</name>
<reference evidence="1 2" key="1">
    <citation type="submission" date="2015-09" db="EMBL/GenBank/DDBJ databases">
        <title>Draft Genome Sequence of Pseudoalteromonas lipolytica UCD-48B.</title>
        <authorList>
            <person name="Krusor M."/>
            <person name="Coil D.A."/>
            <person name="Lang J.M."/>
            <person name="Eisen J.A."/>
            <person name="Alexiev A."/>
        </authorList>
    </citation>
    <scope>NUCLEOTIDE SEQUENCE [LARGE SCALE GENOMIC DNA]</scope>
    <source>
        <strain evidence="1 2">UCD-48B</strain>
    </source>
</reference>
<organism evidence="1 2">
    <name type="scientific">Pseudoalteromonas lipolytica</name>
    <dbReference type="NCBI Taxonomy" id="570156"/>
    <lineage>
        <taxon>Bacteria</taxon>
        <taxon>Pseudomonadati</taxon>
        <taxon>Pseudomonadota</taxon>
        <taxon>Gammaproteobacteria</taxon>
        <taxon>Alteromonadales</taxon>
        <taxon>Pseudoalteromonadaceae</taxon>
        <taxon>Pseudoalteromonas</taxon>
    </lineage>
</organism>
<dbReference type="Gene3D" id="3.20.20.410">
    <property type="entry name" value="Protein of unknown function UPF0759"/>
    <property type="match status" value="1"/>
</dbReference>
<dbReference type="PANTHER" id="PTHR30348:SF9">
    <property type="entry name" value="UPF0759 PROTEIN YECE"/>
    <property type="match status" value="1"/>
</dbReference>
<proteinExistence type="predicted"/>
<dbReference type="PANTHER" id="PTHR30348">
    <property type="entry name" value="UNCHARACTERIZED PROTEIN YECE"/>
    <property type="match status" value="1"/>
</dbReference>
<dbReference type="PATRIC" id="fig|570156.3.peg.659"/>
<protein>
    <recommendedName>
        <fullName evidence="3">DUF72 domain-containing protein</fullName>
    </recommendedName>
</protein>
<dbReference type="SUPFAM" id="SSF117396">
    <property type="entry name" value="TM1631-like"/>
    <property type="match status" value="1"/>
</dbReference>
<dbReference type="EMBL" id="LJTC01000002">
    <property type="protein sequence ID" value="KPM84828.1"/>
    <property type="molecule type" value="Genomic_DNA"/>
</dbReference>
<dbReference type="InterPro" id="IPR002763">
    <property type="entry name" value="DUF72"/>
</dbReference>
<dbReference type="InterPro" id="IPR036520">
    <property type="entry name" value="UPF0759_sf"/>
</dbReference>
<gene>
    <name evidence="1" type="ORF">AOG27_03305</name>
</gene>
<evidence type="ECO:0000313" key="2">
    <source>
        <dbReference type="Proteomes" id="UP000050378"/>
    </source>
</evidence>
<comment type="caution">
    <text evidence="1">The sequence shown here is derived from an EMBL/GenBank/DDBJ whole genome shotgun (WGS) entry which is preliminary data.</text>
</comment>